<dbReference type="GO" id="GO:0005840">
    <property type="term" value="C:ribosome"/>
    <property type="evidence" value="ECO:0007669"/>
    <property type="project" value="UniProtKB-KW"/>
</dbReference>
<protein>
    <recommendedName>
        <fullName evidence="5">Helix-hairpin-helix DNA-binding motif class 1 domain-containing protein</fullName>
    </recommendedName>
</protein>
<keyword evidence="7" id="KW-1185">Reference proteome</keyword>
<keyword evidence="4" id="KW-0472">Membrane</keyword>
<dbReference type="AlphaFoldDB" id="A0A934TMM2"/>
<dbReference type="InterPro" id="IPR003583">
    <property type="entry name" value="Hlx-hairpin-Hlx_DNA-bd_motif"/>
</dbReference>
<dbReference type="Pfam" id="PF14520">
    <property type="entry name" value="HHH_5"/>
    <property type="match status" value="1"/>
</dbReference>
<evidence type="ECO:0000256" key="1">
    <source>
        <dbReference type="ARBA" id="ARBA00022980"/>
    </source>
</evidence>
<sequence length="166" mass="16790">MLRSEAWSFVQAVFAAGVVFLASGAVFTLLFCRPLPGPVPVGSAGRAPSASQPMAAPSAAPPAAQPAASPEAAPTAAAGDAPAGAATDAVEDLQRIRGVGPKLAQSLLDRGVTGVAQIAQWSEADVAWWDENLEGFRGRVSRDGWVEQASALVAQDAAEGDAARNG</sequence>
<dbReference type="Proteomes" id="UP000706333">
    <property type="component" value="Unassembled WGS sequence"/>
</dbReference>
<dbReference type="PRINTS" id="PR00456">
    <property type="entry name" value="RIBOSOMALP2"/>
</dbReference>
<keyword evidence="2" id="KW-0687">Ribonucleoprotein</keyword>
<reference evidence="6" key="1">
    <citation type="submission" date="2017-05" db="EMBL/GenBank/DDBJ databases">
        <authorList>
            <person name="Imhoff J.F."/>
            <person name="Rahn T."/>
            <person name="Kuenzel S."/>
            <person name="Neulinger S.C."/>
        </authorList>
    </citation>
    <scope>NUCLEOTIDE SEQUENCE</scope>
    <source>
        <strain evidence="6">LMG 28126</strain>
    </source>
</reference>
<evidence type="ECO:0000259" key="5">
    <source>
        <dbReference type="SMART" id="SM00278"/>
    </source>
</evidence>
<proteinExistence type="predicted"/>
<keyword evidence="4" id="KW-0812">Transmembrane</keyword>
<dbReference type="InterPro" id="IPR001859">
    <property type="entry name" value="Ribosomal_P1/P2_euk"/>
</dbReference>
<evidence type="ECO:0000256" key="4">
    <source>
        <dbReference type="SAM" id="Phobius"/>
    </source>
</evidence>
<comment type="caution">
    <text evidence="6">The sequence shown here is derived from an EMBL/GenBank/DDBJ whole genome shotgun (WGS) entry which is preliminary data.</text>
</comment>
<evidence type="ECO:0000256" key="3">
    <source>
        <dbReference type="SAM" id="MobiDB-lite"/>
    </source>
</evidence>
<dbReference type="SMART" id="SM00278">
    <property type="entry name" value="HhH1"/>
    <property type="match status" value="1"/>
</dbReference>
<feature type="compositionally biased region" description="Low complexity" evidence="3">
    <location>
        <begin position="65"/>
        <end position="87"/>
    </location>
</feature>
<dbReference type="GO" id="GO:1990904">
    <property type="term" value="C:ribonucleoprotein complex"/>
    <property type="evidence" value="ECO:0007669"/>
    <property type="project" value="UniProtKB-KW"/>
</dbReference>
<accession>A0A934TMM2</accession>
<name>A0A934TMM2_9RHOB</name>
<reference evidence="6" key="2">
    <citation type="journal article" date="2020" name="Microorganisms">
        <title>Osmotic Adaptation and Compatible Solute Biosynthesis of Phototrophic Bacteria as Revealed from Genome Analyses.</title>
        <authorList>
            <person name="Imhoff J.F."/>
            <person name="Rahn T."/>
            <person name="Kunzel S."/>
            <person name="Keller A."/>
            <person name="Neulinger S.C."/>
        </authorList>
    </citation>
    <scope>NUCLEOTIDE SEQUENCE</scope>
    <source>
        <strain evidence="6">LMG 28126</strain>
    </source>
</reference>
<dbReference type="GO" id="GO:0003735">
    <property type="term" value="F:structural constituent of ribosome"/>
    <property type="evidence" value="ECO:0007669"/>
    <property type="project" value="InterPro"/>
</dbReference>
<evidence type="ECO:0000256" key="2">
    <source>
        <dbReference type="ARBA" id="ARBA00023274"/>
    </source>
</evidence>
<dbReference type="EMBL" id="NHSD01000331">
    <property type="protein sequence ID" value="MBK5928909.1"/>
    <property type="molecule type" value="Genomic_DNA"/>
</dbReference>
<dbReference type="Gene3D" id="1.10.150.20">
    <property type="entry name" value="5' to 3' exonuclease, C-terminal subdomain"/>
    <property type="match status" value="1"/>
</dbReference>
<feature type="compositionally biased region" description="Low complexity" evidence="3">
    <location>
        <begin position="47"/>
        <end position="58"/>
    </location>
</feature>
<evidence type="ECO:0000313" key="6">
    <source>
        <dbReference type="EMBL" id="MBK5928909.1"/>
    </source>
</evidence>
<feature type="region of interest" description="Disordered" evidence="3">
    <location>
        <begin position="42"/>
        <end position="87"/>
    </location>
</feature>
<evidence type="ECO:0000313" key="7">
    <source>
        <dbReference type="Proteomes" id="UP000706333"/>
    </source>
</evidence>
<keyword evidence="4" id="KW-1133">Transmembrane helix</keyword>
<feature type="transmembrane region" description="Helical" evidence="4">
    <location>
        <begin position="12"/>
        <end position="31"/>
    </location>
</feature>
<gene>
    <name evidence="6" type="ORF">CCR87_16480</name>
</gene>
<dbReference type="GO" id="GO:0006412">
    <property type="term" value="P:translation"/>
    <property type="evidence" value="ECO:0007669"/>
    <property type="project" value="InterPro"/>
</dbReference>
<keyword evidence="1" id="KW-0689">Ribosomal protein</keyword>
<feature type="domain" description="Helix-hairpin-helix DNA-binding motif class 1" evidence="5">
    <location>
        <begin position="91"/>
        <end position="110"/>
    </location>
</feature>
<dbReference type="GO" id="GO:0006281">
    <property type="term" value="P:DNA repair"/>
    <property type="evidence" value="ECO:0007669"/>
    <property type="project" value="InterPro"/>
</dbReference>
<dbReference type="GO" id="GO:0003677">
    <property type="term" value="F:DNA binding"/>
    <property type="evidence" value="ECO:0007669"/>
    <property type="project" value="InterPro"/>
</dbReference>
<organism evidence="6 7">
    <name type="scientific">Rhodobaculum claviforme</name>
    <dbReference type="NCBI Taxonomy" id="1549854"/>
    <lineage>
        <taxon>Bacteria</taxon>
        <taxon>Pseudomonadati</taxon>
        <taxon>Pseudomonadota</taxon>
        <taxon>Alphaproteobacteria</taxon>
        <taxon>Rhodobacterales</taxon>
        <taxon>Paracoccaceae</taxon>
        <taxon>Rhodobaculum</taxon>
    </lineage>
</organism>